<keyword evidence="3" id="KW-0547">Nucleotide-binding</keyword>
<dbReference type="InterPro" id="IPR003439">
    <property type="entry name" value="ABC_transporter-like_ATP-bd"/>
</dbReference>
<evidence type="ECO:0000259" key="5">
    <source>
        <dbReference type="PROSITE" id="PS50893"/>
    </source>
</evidence>
<accession>A0A7M2X466</accession>
<sequence>MPGQPGVAVSAPPAISTQNLTKRYGALCALDSLNLELAAGDVFGFIGPNGAGKSTTMKILAGLLEPSSGSAMVMGKAVAGNGDFVRRQVGYMPDFIGVYEDLKVSEYLEFFASAYAIPRKQRKSTVEQVLELTDLKYKRDALVDSLSRGMTQRLSLARVLIHDPPVLLLDEPASGLDPRARIEIRELLKELQRLGKTILISSHILSELGEFCNKLGIIERGKMIVQGTVEELMDRARAHPIISVTIMGDAERAIGVLKSDGRVDRAELAAPVPGSMPAPGTTTLSVVLHDPDQHHGFLAERLVAGGISIDSIHPEKLKLEDVFLRLTKGMVQ</sequence>
<dbReference type="PROSITE" id="PS50893">
    <property type="entry name" value="ABC_TRANSPORTER_2"/>
    <property type="match status" value="1"/>
</dbReference>
<dbReference type="GO" id="GO:0005524">
    <property type="term" value="F:ATP binding"/>
    <property type="evidence" value="ECO:0007669"/>
    <property type="project" value="UniProtKB-KW"/>
</dbReference>
<reference evidence="6 7" key="1">
    <citation type="submission" date="2020-10" db="EMBL/GenBank/DDBJ databases">
        <title>Wide distribution of Phycisphaera-like planctomycetes from WD2101 soil group in peatlands and genome analysis of the first cultivated representative.</title>
        <authorList>
            <person name="Dedysh S.N."/>
            <person name="Beletsky A.V."/>
            <person name="Ivanova A."/>
            <person name="Kulichevskaya I.S."/>
            <person name="Suzina N.E."/>
            <person name="Philippov D.A."/>
            <person name="Rakitin A.L."/>
            <person name="Mardanov A.V."/>
            <person name="Ravin N.V."/>
        </authorList>
    </citation>
    <scope>NUCLEOTIDE SEQUENCE [LARGE SCALE GENOMIC DNA]</scope>
    <source>
        <strain evidence="6 7">M1803</strain>
    </source>
</reference>
<dbReference type="EMBL" id="CP063458">
    <property type="protein sequence ID" value="QOV92464.1"/>
    <property type="molecule type" value="Genomic_DNA"/>
</dbReference>
<evidence type="ECO:0000313" key="7">
    <source>
        <dbReference type="Proteomes" id="UP000593765"/>
    </source>
</evidence>
<comment type="similarity">
    <text evidence="1">Belongs to the ABC transporter superfamily.</text>
</comment>
<dbReference type="KEGG" id="hbs:IPV69_18175"/>
<evidence type="ECO:0000256" key="2">
    <source>
        <dbReference type="ARBA" id="ARBA00022448"/>
    </source>
</evidence>
<protein>
    <submittedName>
        <fullName evidence="6">ABC transporter ATP-binding protein</fullName>
    </submittedName>
</protein>
<dbReference type="Proteomes" id="UP000593765">
    <property type="component" value="Chromosome"/>
</dbReference>
<dbReference type="InterPro" id="IPR003593">
    <property type="entry name" value="AAA+_ATPase"/>
</dbReference>
<keyword evidence="4 6" id="KW-0067">ATP-binding</keyword>
<feature type="domain" description="ABC transporter" evidence="5">
    <location>
        <begin position="15"/>
        <end position="245"/>
    </location>
</feature>
<dbReference type="AlphaFoldDB" id="A0A7M2X466"/>
<dbReference type="PANTHER" id="PTHR43335:SF3">
    <property type="entry name" value="ABC TRANSPORTER"/>
    <property type="match status" value="1"/>
</dbReference>
<dbReference type="PANTHER" id="PTHR43335">
    <property type="entry name" value="ABC TRANSPORTER, ATP-BINDING PROTEIN"/>
    <property type="match status" value="1"/>
</dbReference>
<keyword evidence="7" id="KW-1185">Reference proteome</keyword>
<dbReference type="SMART" id="SM00382">
    <property type="entry name" value="AAA"/>
    <property type="match status" value="1"/>
</dbReference>
<evidence type="ECO:0000256" key="4">
    <source>
        <dbReference type="ARBA" id="ARBA00022840"/>
    </source>
</evidence>
<gene>
    <name evidence="6" type="ORF">IPV69_18175</name>
</gene>
<dbReference type="Pfam" id="PF00005">
    <property type="entry name" value="ABC_tran"/>
    <property type="match status" value="1"/>
</dbReference>
<dbReference type="SUPFAM" id="SSF52540">
    <property type="entry name" value="P-loop containing nucleoside triphosphate hydrolases"/>
    <property type="match status" value="1"/>
</dbReference>
<dbReference type="InterPro" id="IPR027417">
    <property type="entry name" value="P-loop_NTPase"/>
</dbReference>
<dbReference type="CDD" id="cd03230">
    <property type="entry name" value="ABC_DR_subfamily_A"/>
    <property type="match status" value="1"/>
</dbReference>
<evidence type="ECO:0000256" key="1">
    <source>
        <dbReference type="ARBA" id="ARBA00005417"/>
    </source>
</evidence>
<dbReference type="Gene3D" id="3.40.50.300">
    <property type="entry name" value="P-loop containing nucleotide triphosphate hydrolases"/>
    <property type="match status" value="1"/>
</dbReference>
<evidence type="ECO:0000256" key="3">
    <source>
        <dbReference type="ARBA" id="ARBA00022741"/>
    </source>
</evidence>
<evidence type="ECO:0000313" key="6">
    <source>
        <dbReference type="EMBL" id="QOV92464.1"/>
    </source>
</evidence>
<proteinExistence type="inferred from homology"/>
<name>A0A7M2X466_9BACT</name>
<organism evidence="6 7">
    <name type="scientific">Humisphaera borealis</name>
    <dbReference type="NCBI Taxonomy" id="2807512"/>
    <lineage>
        <taxon>Bacteria</taxon>
        <taxon>Pseudomonadati</taxon>
        <taxon>Planctomycetota</taxon>
        <taxon>Phycisphaerae</taxon>
        <taxon>Tepidisphaerales</taxon>
        <taxon>Tepidisphaeraceae</taxon>
        <taxon>Humisphaera</taxon>
    </lineage>
</organism>
<keyword evidence="2" id="KW-0813">Transport</keyword>
<dbReference type="GO" id="GO:0016887">
    <property type="term" value="F:ATP hydrolysis activity"/>
    <property type="evidence" value="ECO:0007669"/>
    <property type="project" value="InterPro"/>
</dbReference>